<proteinExistence type="predicted"/>
<protein>
    <submittedName>
        <fullName evidence="2">Uncharacterized protein</fullName>
    </submittedName>
</protein>
<keyword evidence="3" id="KW-1185">Reference proteome</keyword>
<gene>
    <name evidence="2" type="ORF">CEXT_92781</name>
</gene>
<sequence length="101" mass="11479">MSGGKEITVVSKPNSFSSPMQCDSLSITHDPDRATYNSSAKKRSLRGIMLAKIDHSRQQRTHHLLFTVIDVPPSASKKNFCLWRKKVNKNPNPSRIHHRDN</sequence>
<reference evidence="2 3" key="1">
    <citation type="submission" date="2021-06" db="EMBL/GenBank/DDBJ databases">
        <title>Caerostris extrusa draft genome.</title>
        <authorList>
            <person name="Kono N."/>
            <person name="Arakawa K."/>
        </authorList>
    </citation>
    <scope>NUCLEOTIDE SEQUENCE [LARGE SCALE GENOMIC DNA]</scope>
</reference>
<organism evidence="2 3">
    <name type="scientific">Caerostris extrusa</name>
    <name type="common">Bark spider</name>
    <name type="synonym">Caerostris bankana</name>
    <dbReference type="NCBI Taxonomy" id="172846"/>
    <lineage>
        <taxon>Eukaryota</taxon>
        <taxon>Metazoa</taxon>
        <taxon>Ecdysozoa</taxon>
        <taxon>Arthropoda</taxon>
        <taxon>Chelicerata</taxon>
        <taxon>Arachnida</taxon>
        <taxon>Araneae</taxon>
        <taxon>Araneomorphae</taxon>
        <taxon>Entelegynae</taxon>
        <taxon>Araneoidea</taxon>
        <taxon>Araneidae</taxon>
        <taxon>Caerostris</taxon>
    </lineage>
</organism>
<dbReference type="Proteomes" id="UP001054945">
    <property type="component" value="Unassembled WGS sequence"/>
</dbReference>
<dbReference type="AlphaFoldDB" id="A0AAV4P057"/>
<feature type="compositionally biased region" description="Polar residues" evidence="1">
    <location>
        <begin position="11"/>
        <end position="20"/>
    </location>
</feature>
<dbReference type="EMBL" id="BPLR01021413">
    <property type="protein sequence ID" value="GIX89279.1"/>
    <property type="molecule type" value="Genomic_DNA"/>
</dbReference>
<evidence type="ECO:0000256" key="1">
    <source>
        <dbReference type="SAM" id="MobiDB-lite"/>
    </source>
</evidence>
<evidence type="ECO:0000313" key="2">
    <source>
        <dbReference type="EMBL" id="GIX89279.1"/>
    </source>
</evidence>
<comment type="caution">
    <text evidence="2">The sequence shown here is derived from an EMBL/GenBank/DDBJ whole genome shotgun (WGS) entry which is preliminary data.</text>
</comment>
<feature type="region of interest" description="Disordered" evidence="1">
    <location>
        <begin position="1"/>
        <end position="20"/>
    </location>
</feature>
<evidence type="ECO:0000313" key="3">
    <source>
        <dbReference type="Proteomes" id="UP001054945"/>
    </source>
</evidence>
<accession>A0AAV4P057</accession>
<name>A0AAV4P057_CAEEX</name>